<dbReference type="Pfam" id="PF08281">
    <property type="entry name" value="Sigma70_r4_2"/>
    <property type="match status" value="1"/>
</dbReference>
<dbReference type="InterPro" id="IPR013325">
    <property type="entry name" value="RNA_pol_sigma_r2"/>
</dbReference>
<dbReference type="GO" id="GO:0016987">
    <property type="term" value="F:sigma factor activity"/>
    <property type="evidence" value="ECO:0007669"/>
    <property type="project" value="InterPro"/>
</dbReference>
<dbReference type="Proteomes" id="UP000464178">
    <property type="component" value="Chromosome"/>
</dbReference>
<dbReference type="SMART" id="SM00320">
    <property type="entry name" value="WD40"/>
    <property type="match status" value="9"/>
</dbReference>
<dbReference type="InterPro" id="IPR013324">
    <property type="entry name" value="RNA_pol_sigma_r3/r4-like"/>
</dbReference>
<dbReference type="GO" id="GO:0005829">
    <property type="term" value="C:cytosol"/>
    <property type="evidence" value="ECO:0007669"/>
    <property type="project" value="UniProtKB-ARBA"/>
</dbReference>
<dbReference type="InterPro" id="IPR036388">
    <property type="entry name" value="WH-like_DNA-bd_sf"/>
</dbReference>
<dbReference type="InterPro" id="IPR011044">
    <property type="entry name" value="Quino_amine_DH_bsu"/>
</dbReference>
<dbReference type="Gene3D" id="1.10.1740.10">
    <property type="match status" value="1"/>
</dbReference>
<keyword evidence="5" id="KW-1185">Reference proteome</keyword>
<dbReference type="InterPro" id="IPR007627">
    <property type="entry name" value="RNA_pol_sigma70_r2"/>
</dbReference>
<dbReference type="Pfam" id="PF04542">
    <property type="entry name" value="Sigma70_r2"/>
    <property type="match status" value="1"/>
</dbReference>
<feature type="repeat" description="WD" evidence="1">
    <location>
        <begin position="823"/>
        <end position="857"/>
    </location>
</feature>
<feature type="domain" description="RNA polymerase sigma-70 region 2" evidence="2">
    <location>
        <begin position="51"/>
        <end position="112"/>
    </location>
</feature>
<dbReference type="EMBL" id="LR593886">
    <property type="protein sequence ID" value="VTR92544.1"/>
    <property type="molecule type" value="Genomic_DNA"/>
</dbReference>
<feature type="domain" description="RNA polymerase sigma factor 70 region 4 type 2" evidence="3">
    <location>
        <begin position="146"/>
        <end position="196"/>
    </location>
</feature>
<dbReference type="KEGG" id="gms:SOIL9_51700"/>
<evidence type="ECO:0000259" key="2">
    <source>
        <dbReference type="Pfam" id="PF04542"/>
    </source>
</evidence>
<dbReference type="SUPFAM" id="SSF88946">
    <property type="entry name" value="Sigma2 domain of RNA polymerase sigma factors"/>
    <property type="match status" value="1"/>
</dbReference>
<sequence length="1103" mass="119223">MGKNTNHSETRGVTHPVLVRHLQNTSRVGVPDADLLDAYTRRRDSEAFAVLVRRYGPLVWSVCRRQLRDTSSADDATQATFLALVRRARWVRAATLAAWLVGVARRTSRKMLLSDLRRRRREATAPPSPVVQPDTDMSVRDLLAVLDEEVEQLPLHYRSVLLACYWQGQTQAETAHQLGLSAASVKGLLERGRAKLLDRLRRRGVTADVALRGMLAAPLALAALPDRLRSQTTTLALTASVGTGWAPTALVGLVAGVVAAIVGVTLAQSEGASPPPAAIAPTAVAARWGAPPMATDVDDDPLPKSAILRLGTSRFKHPGNAIELILSPDDKTVVAYGGQWVTAWDASTGKKLWTAPSANSGGGGTAGERLLVASPDGKRAIWVGARDRLEIADIASGKCAQISVKGEPKNLRVTAVDISPGGNSLAVGTSIGVYLTDLTGAVHQKIANPGGKPAFGANGNDRLLFGGDYSFVRYAPGGKRLAVVTSDAPKSLRFCDPDTLKEQSRIELTAYLVRLAFSPDGSRVAVTERDNAVRVYEVAGGKRVHDWAVKLNNPFENYTSAVAWSPDGKWIAAGATDHAIYLWDAVTGKEAGRLTGSGWYPWGLSFSSDSNVLFSTGWDGVVRRWDVAAAKQLPLPNGAVRGSDVVAASRDGSRVAFATETDEIHIVDVETKKEVQRLKAADCGVSRMAFSPDGKYLAIGGSHLTQVNVVLWNLATGTVARRWDWEKGRDPHAAVEDIQFSPDGSQIAAVVFRQHAAHVLTVREGARQVLPHQYIYGLDFAPDGTMLATVGWDRVIRLWNPKTGQVARQVEVPSKDKHDDVRMYAVRFSPDGRTLATAHMRAHVSLWDVKSLQNKSRFEIGDFSRNALAYSSDGLRLATGNYQGVVVWDAQTGAKLWDRGNMGDSVYTVEFGRDGRNVLAGGNGVGYLWDTRPGDPPRKELPGLWADLIGDEAVAADRAFWALAERPAEVVPLLATKTAVRTAREVNADQVAKLIAKLGADDFKTRETAESELAKLGPGAQPQLVKALSVSDSPEARLRLGRLLARTADSDTTRRRYQRLTALLGQIDTPESRKLLRTWGDTAVDSLSEYATAALKRCSSRQP</sequence>
<feature type="repeat" description="WD" evidence="1">
    <location>
        <begin position="604"/>
        <end position="635"/>
    </location>
</feature>
<dbReference type="Pfam" id="PF00400">
    <property type="entry name" value="WD40"/>
    <property type="match status" value="5"/>
</dbReference>
<dbReference type="InterPro" id="IPR001680">
    <property type="entry name" value="WD40_rpt"/>
</dbReference>
<dbReference type="PROSITE" id="PS50082">
    <property type="entry name" value="WD_REPEATS_2"/>
    <property type="match status" value="4"/>
</dbReference>
<feature type="repeat" description="WD" evidence="1">
    <location>
        <begin position="775"/>
        <end position="809"/>
    </location>
</feature>
<evidence type="ECO:0000313" key="4">
    <source>
        <dbReference type="EMBL" id="VTR92544.1"/>
    </source>
</evidence>
<dbReference type="SUPFAM" id="SSF88659">
    <property type="entry name" value="Sigma3 and sigma4 domains of RNA polymerase sigma factors"/>
    <property type="match status" value="1"/>
</dbReference>
<dbReference type="SUPFAM" id="SSF50969">
    <property type="entry name" value="YVTN repeat-like/Quinoprotein amine dehydrogenase"/>
    <property type="match status" value="2"/>
</dbReference>
<dbReference type="PANTHER" id="PTHR19879">
    <property type="entry name" value="TRANSCRIPTION INITIATION FACTOR TFIID"/>
    <property type="match status" value="1"/>
</dbReference>
<dbReference type="GO" id="GO:0006352">
    <property type="term" value="P:DNA-templated transcription initiation"/>
    <property type="evidence" value="ECO:0007669"/>
    <property type="project" value="InterPro"/>
</dbReference>
<evidence type="ECO:0000259" key="3">
    <source>
        <dbReference type="Pfam" id="PF08281"/>
    </source>
</evidence>
<dbReference type="GO" id="GO:0003677">
    <property type="term" value="F:DNA binding"/>
    <property type="evidence" value="ECO:0007669"/>
    <property type="project" value="InterPro"/>
</dbReference>
<dbReference type="CDD" id="cd06171">
    <property type="entry name" value="Sigma70_r4"/>
    <property type="match status" value="1"/>
</dbReference>
<dbReference type="SUPFAM" id="SSF82171">
    <property type="entry name" value="DPP6 N-terminal domain-like"/>
    <property type="match status" value="1"/>
</dbReference>
<keyword evidence="1" id="KW-0853">WD repeat</keyword>
<evidence type="ECO:0000313" key="5">
    <source>
        <dbReference type="Proteomes" id="UP000464178"/>
    </source>
</evidence>
<name>A0A6P2CXN3_9BACT</name>
<evidence type="ECO:0000256" key="1">
    <source>
        <dbReference type="PROSITE-ProRule" id="PRU00221"/>
    </source>
</evidence>
<dbReference type="AlphaFoldDB" id="A0A6P2CXN3"/>
<dbReference type="PROSITE" id="PS50294">
    <property type="entry name" value="WD_REPEATS_REGION"/>
    <property type="match status" value="1"/>
</dbReference>
<proteinExistence type="predicted"/>
<gene>
    <name evidence="4" type="ORF">SOIL9_51700</name>
</gene>
<dbReference type="PANTHER" id="PTHR19879:SF9">
    <property type="entry name" value="TRANSCRIPTION INITIATION FACTOR TFIID SUBUNIT 5"/>
    <property type="match status" value="1"/>
</dbReference>
<dbReference type="Gene3D" id="2.130.10.10">
    <property type="entry name" value="YVTN repeat-like/Quinoprotein amine dehydrogenase"/>
    <property type="match status" value="4"/>
</dbReference>
<protein>
    <submittedName>
        <fullName evidence="4">Uncharacterized protein</fullName>
    </submittedName>
</protein>
<feature type="repeat" description="WD" evidence="1">
    <location>
        <begin position="561"/>
        <end position="593"/>
    </location>
</feature>
<dbReference type="NCBIfam" id="TIGR02937">
    <property type="entry name" value="sigma70-ECF"/>
    <property type="match status" value="1"/>
</dbReference>
<reference evidence="4 5" key="1">
    <citation type="submission" date="2019-05" db="EMBL/GenBank/DDBJ databases">
        <authorList>
            <consortium name="Science for Life Laboratories"/>
        </authorList>
    </citation>
    <scope>NUCLEOTIDE SEQUENCE [LARGE SCALE GENOMIC DNA]</scope>
    <source>
        <strain evidence="4">Soil9</strain>
    </source>
</reference>
<dbReference type="InterPro" id="IPR013249">
    <property type="entry name" value="RNA_pol_sigma70_r4_t2"/>
</dbReference>
<dbReference type="InterPro" id="IPR014284">
    <property type="entry name" value="RNA_pol_sigma-70_dom"/>
</dbReference>
<dbReference type="Gene3D" id="1.10.10.10">
    <property type="entry name" value="Winged helix-like DNA-binding domain superfamily/Winged helix DNA-binding domain"/>
    <property type="match status" value="1"/>
</dbReference>
<organism evidence="4 5">
    <name type="scientific">Gemmata massiliana</name>
    <dbReference type="NCBI Taxonomy" id="1210884"/>
    <lineage>
        <taxon>Bacteria</taxon>
        <taxon>Pseudomonadati</taxon>
        <taxon>Planctomycetota</taxon>
        <taxon>Planctomycetia</taxon>
        <taxon>Gemmatales</taxon>
        <taxon>Gemmataceae</taxon>
        <taxon>Gemmata</taxon>
    </lineage>
</organism>
<accession>A0A6P2CXN3</accession>
<dbReference type="InterPro" id="IPR015943">
    <property type="entry name" value="WD40/YVTN_repeat-like_dom_sf"/>
</dbReference>